<keyword evidence="2" id="KW-0815">Transposition</keyword>
<evidence type="ECO:0000256" key="1">
    <source>
        <dbReference type="ARBA" id="ARBA00008761"/>
    </source>
</evidence>
<evidence type="ECO:0000256" key="2">
    <source>
        <dbReference type="ARBA" id="ARBA00022578"/>
    </source>
</evidence>
<protein>
    <submittedName>
        <fullName evidence="7">Transposase</fullName>
    </submittedName>
</protein>
<accession>A0A0H3NCG4</accession>
<evidence type="ECO:0000256" key="4">
    <source>
        <dbReference type="ARBA" id="ARBA00023172"/>
    </source>
</evidence>
<dbReference type="NCBIfam" id="TIGR01766">
    <property type="entry name" value="IS200/IS605 family accessory protein TnpB-like domain"/>
    <property type="match status" value="1"/>
</dbReference>
<evidence type="ECO:0000313" key="7">
    <source>
        <dbReference type="EMBL" id="CBA63716.1"/>
    </source>
</evidence>
<dbReference type="GO" id="GO:0003677">
    <property type="term" value="F:DNA binding"/>
    <property type="evidence" value="ECO:0007669"/>
    <property type="project" value="UniProtKB-KW"/>
</dbReference>
<comment type="similarity">
    <text evidence="1">In the C-terminal section; belongs to the transposase 35 family.</text>
</comment>
<dbReference type="KEGG" id="cdc:CD196_1936"/>
<evidence type="ECO:0000259" key="5">
    <source>
        <dbReference type="Pfam" id="PF01385"/>
    </source>
</evidence>
<feature type="domain" description="Probable transposase IS891/IS1136/IS1341" evidence="5">
    <location>
        <begin position="195"/>
        <end position="311"/>
    </location>
</feature>
<feature type="domain" description="Cas12f1-like TNB" evidence="6">
    <location>
        <begin position="331"/>
        <end position="409"/>
    </location>
</feature>
<keyword evidence="3" id="KW-0238">DNA-binding</keyword>
<dbReference type="Pfam" id="PF01385">
    <property type="entry name" value="OrfB_IS605"/>
    <property type="match status" value="1"/>
</dbReference>
<dbReference type="GO" id="GO:0006310">
    <property type="term" value="P:DNA recombination"/>
    <property type="evidence" value="ECO:0007669"/>
    <property type="project" value="UniProtKB-KW"/>
</dbReference>
<gene>
    <name evidence="7" type="ordered locus">CD196_1936</name>
</gene>
<proteinExistence type="inferred from homology"/>
<dbReference type="InterPro" id="IPR001959">
    <property type="entry name" value="Transposase"/>
</dbReference>
<dbReference type="AlphaFoldDB" id="A0A0H3NCG4"/>
<sequence length="437" mass="51035">MSSRVYSKGGEFMSNRIKNIHYGTQRQQLKNLTKKEYQALREMCFLAKNLYNVGTYNVRQHYFNQGEHLNYEANYHVCKENENYKLLNSNIAQQILKEVDSSFRSFFGLIKLAKEGKYDFRGIKSPKYLDKEGFFSIIIGQIRIKEDGILNVPMSPAFKKLYGKVSIKVPQNILEKKIKEIRIIPKHKARFFEIQYCYEIPKSEEVSNQKNALAIDLGLENLCTCVTNLGDSFIIDGKRLKSVNQWANKQNDKIESLKLKKNITAITRKQFKVWNKRNNQVKDYVNKTCFYIIDYCVKNNIGNLIVGYNAKLEKSDNMERKIYRNFIRIPFGEIKGKLEYLCKIKNINFIRQEESYTSKSDFFADDFLPDINVDNVKKYDFKGERITRGQYKSSVGIIINADVNASLNILKKSQVVNLSNLQNNPQILKQPQRVRIS</sequence>
<dbReference type="HOGENOM" id="CLU_032903_16_0_9"/>
<reference evidence="7 8" key="1">
    <citation type="journal article" date="2009" name="Genome Biol.">
        <title>Comparative genome and phenotypic analysis of Clostridium difficile 027 strains provides insight into the evolution of a hypervirulent bacterium.</title>
        <authorList>
            <person name="Stabler R.A."/>
            <person name="He M."/>
            <person name="Dawson L."/>
            <person name="Martin M."/>
            <person name="Valiente E."/>
            <person name="Corton C."/>
            <person name="Lawley T.D."/>
            <person name="Sebaihia M."/>
            <person name="Quail M.A."/>
            <person name="Rose G."/>
            <person name="Gerding D.N."/>
            <person name="Gibert M."/>
            <person name="Popoff M.R."/>
            <person name="Parkhill J."/>
            <person name="Dougan G."/>
            <person name="Wren B.W."/>
        </authorList>
    </citation>
    <scope>NUCLEOTIDE SEQUENCE [LARGE SCALE GENOMIC DNA]</scope>
    <source>
        <strain evidence="7 8">CD196</strain>
    </source>
</reference>
<dbReference type="InterPro" id="IPR010095">
    <property type="entry name" value="Cas12f1-like_TNB"/>
</dbReference>
<evidence type="ECO:0000259" key="6">
    <source>
        <dbReference type="Pfam" id="PF07282"/>
    </source>
</evidence>
<name>A0A0H3NCG4_CLODC</name>
<keyword evidence="4" id="KW-0233">DNA recombination</keyword>
<dbReference type="NCBIfam" id="NF040570">
    <property type="entry name" value="guided_TnpB"/>
    <property type="match status" value="1"/>
</dbReference>
<dbReference type="Proteomes" id="UP000002068">
    <property type="component" value="Chromosome"/>
</dbReference>
<evidence type="ECO:0000256" key="3">
    <source>
        <dbReference type="ARBA" id="ARBA00023125"/>
    </source>
</evidence>
<evidence type="ECO:0000313" key="8">
    <source>
        <dbReference type="Proteomes" id="UP000002068"/>
    </source>
</evidence>
<dbReference type="EMBL" id="FN538970">
    <property type="protein sequence ID" value="CBA63716.1"/>
    <property type="molecule type" value="Genomic_DNA"/>
</dbReference>
<dbReference type="GO" id="GO:0032196">
    <property type="term" value="P:transposition"/>
    <property type="evidence" value="ECO:0007669"/>
    <property type="project" value="UniProtKB-KW"/>
</dbReference>
<dbReference type="Pfam" id="PF07282">
    <property type="entry name" value="Cas12f1-like_TNB"/>
    <property type="match status" value="1"/>
</dbReference>
<organism evidence="7 8">
    <name type="scientific">Clostridioides difficile (strain CD196)</name>
    <name type="common">Peptoclostridium difficile</name>
    <dbReference type="NCBI Taxonomy" id="645462"/>
    <lineage>
        <taxon>Bacteria</taxon>
        <taxon>Bacillati</taxon>
        <taxon>Bacillota</taxon>
        <taxon>Clostridia</taxon>
        <taxon>Peptostreptococcales</taxon>
        <taxon>Peptostreptococcaceae</taxon>
        <taxon>Clostridioides</taxon>
    </lineage>
</organism>